<evidence type="ECO:0000256" key="10">
    <source>
        <dbReference type="RuleBase" id="RU366046"/>
    </source>
</evidence>
<dbReference type="UniPathway" id="UPA00214"/>
<comment type="similarity">
    <text evidence="4 10">Belongs to the NAD(P)-dependent epimerase/dehydratase family.</text>
</comment>
<evidence type="ECO:0000256" key="7">
    <source>
        <dbReference type="ARBA" id="ARBA00023027"/>
    </source>
</evidence>
<dbReference type="KEGG" id="alus:STSP2_02415"/>
<dbReference type="STRING" id="1936003.STSP2_02415"/>
<keyword evidence="8 10" id="KW-0413">Isomerase</keyword>
<reference evidence="13" key="1">
    <citation type="submission" date="2017-02" db="EMBL/GenBank/DDBJ databases">
        <title>Comparative genomics and description of representatives of a novel lineage of planctomycetes thriving in anoxic sediments.</title>
        <authorList>
            <person name="Spring S."/>
            <person name="Bunk B."/>
            <person name="Sproer C."/>
        </authorList>
    </citation>
    <scope>NUCLEOTIDE SEQUENCE [LARGE SCALE GENOMIC DNA]</scope>
    <source>
        <strain evidence="13">ST-NAGAB-D1</strain>
    </source>
</reference>
<dbReference type="CDD" id="cd05247">
    <property type="entry name" value="UDP_G4E_1_SDR_e"/>
    <property type="match status" value="1"/>
</dbReference>
<sequence>MNILVCGGAGYIGSNMTAMLARHGHNPVVYDNLSKGHKSAIRNAQFVRGDLADYDLLVETIKKYSIDAVMHFAAFIEVGESVADPLGYYYNNFCNARNLLQAMVDTGVNKFVFSSTAAVYGEPETIPITEDIAKQPINPYGDSKRAVELMLSFLSKTGKMNYAALRYFNACGAGEDGTLGEDHQPESHLIPLIIQAAMGKREDIKIFGNDYPTHDGTCIRDYIHIEDLCKAHLLALDKLDDEAELIFNLGNGKGYSVLEVIETVKKVSGKDFTVITGDRRPGDPPVLTADASRARQQLGWTTDFPELEIIVESAWKFHNANPDGYGD</sequence>
<evidence type="ECO:0000256" key="4">
    <source>
        <dbReference type="ARBA" id="ARBA00007637"/>
    </source>
</evidence>
<proteinExistence type="inferred from homology"/>
<evidence type="ECO:0000256" key="6">
    <source>
        <dbReference type="ARBA" id="ARBA00018569"/>
    </source>
</evidence>
<keyword evidence="7 10" id="KW-0520">NAD</keyword>
<dbReference type="GO" id="GO:0033499">
    <property type="term" value="P:galactose catabolic process via UDP-galactose, Leloir pathway"/>
    <property type="evidence" value="ECO:0007669"/>
    <property type="project" value="TreeGrafter"/>
</dbReference>
<keyword evidence="13" id="KW-1185">Reference proteome</keyword>
<evidence type="ECO:0000256" key="2">
    <source>
        <dbReference type="ARBA" id="ARBA00001911"/>
    </source>
</evidence>
<organism evidence="12 13">
    <name type="scientific">Anaerohalosphaera lusitana</name>
    <dbReference type="NCBI Taxonomy" id="1936003"/>
    <lineage>
        <taxon>Bacteria</taxon>
        <taxon>Pseudomonadati</taxon>
        <taxon>Planctomycetota</taxon>
        <taxon>Phycisphaerae</taxon>
        <taxon>Sedimentisphaerales</taxon>
        <taxon>Anaerohalosphaeraceae</taxon>
        <taxon>Anaerohalosphaera</taxon>
    </lineage>
</organism>
<dbReference type="NCBIfam" id="TIGR01179">
    <property type="entry name" value="galE"/>
    <property type="match status" value="1"/>
</dbReference>
<dbReference type="EMBL" id="CP019791">
    <property type="protein sequence ID" value="AQT69226.1"/>
    <property type="molecule type" value="Genomic_DNA"/>
</dbReference>
<keyword evidence="9 10" id="KW-0119">Carbohydrate metabolism</keyword>
<dbReference type="Pfam" id="PF01370">
    <property type="entry name" value="Epimerase"/>
    <property type="match status" value="1"/>
</dbReference>
<dbReference type="InterPro" id="IPR005886">
    <property type="entry name" value="UDP_G4E"/>
</dbReference>
<dbReference type="RefSeq" id="WP_146662842.1">
    <property type="nucleotide sequence ID" value="NZ_CP019791.1"/>
</dbReference>
<dbReference type="InterPro" id="IPR001509">
    <property type="entry name" value="Epimerase_deHydtase"/>
</dbReference>
<evidence type="ECO:0000313" key="12">
    <source>
        <dbReference type="EMBL" id="AQT69226.1"/>
    </source>
</evidence>
<accession>A0A1U9NNY5</accession>
<dbReference type="InterPro" id="IPR036291">
    <property type="entry name" value="NAD(P)-bd_dom_sf"/>
</dbReference>
<dbReference type="AlphaFoldDB" id="A0A1U9NNY5"/>
<comment type="cofactor">
    <cofactor evidence="2 10">
        <name>NAD(+)</name>
        <dbReference type="ChEBI" id="CHEBI:57540"/>
    </cofactor>
</comment>
<evidence type="ECO:0000256" key="1">
    <source>
        <dbReference type="ARBA" id="ARBA00000083"/>
    </source>
</evidence>
<dbReference type="Gene3D" id="3.90.25.10">
    <property type="entry name" value="UDP-galactose 4-epimerase, domain 1"/>
    <property type="match status" value="1"/>
</dbReference>
<dbReference type="PANTHER" id="PTHR43725">
    <property type="entry name" value="UDP-GLUCOSE 4-EPIMERASE"/>
    <property type="match status" value="1"/>
</dbReference>
<name>A0A1U9NNY5_9BACT</name>
<comment type="subunit">
    <text evidence="10">Homodimer.</text>
</comment>
<evidence type="ECO:0000256" key="9">
    <source>
        <dbReference type="ARBA" id="ARBA00023277"/>
    </source>
</evidence>
<evidence type="ECO:0000259" key="11">
    <source>
        <dbReference type="Pfam" id="PF01370"/>
    </source>
</evidence>
<evidence type="ECO:0000256" key="5">
    <source>
        <dbReference type="ARBA" id="ARBA00013189"/>
    </source>
</evidence>
<comment type="pathway">
    <text evidence="3 10">Carbohydrate metabolism; galactose metabolism.</text>
</comment>
<dbReference type="EC" id="5.1.3.2" evidence="5 10"/>
<comment type="catalytic activity">
    <reaction evidence="1 10">
        <text>UDP-alpha-D-glucose = UDP-alpha-D-galactose</text>
        <dbReference type="Rhea" id="RHEA:22168"/>
        <dbReference type="ChEBI" id="CHEBI:58885"/>
        <dbReference type="ChEBI" id="CHEBI:66914"/>
        <dbReference type="EC" id="5.1.3.2"/>
    </reaction>
</comment>
<dbReference type="Gene3D" id="3.40.50.720">
    <property type="entry name" value="NAD(P)-binding Rossmann-like Domain"/>
    <property type="match status" value="1"/>
</dbReference>
<dbReference type="Proteomes" id="UP000189674">
    <property type="component" value="Chromosome"/>
</dbReference>
<evidence type="ECO:0000256" key="8">
    <source>
        <dbReference type="ARBA" id="ARBA00023235"/>
    </source>
</evidence>
<dbReference type="PANTHER" id="PTHR43725:SF53">
    <property type="entry name" value="UDP-ARABINOSE 4-EPIMERASE 1"/>
    <property type="match status" value="1"/>
</dbReference>
<protein>
    <recommendedName>
        <fullName evidence="6 10">UDP-glucose 4-epimerase</fullName>
        <ecNumber evidence="5 10">5.1.3.2</ecNumber>
    </recommendedName>
</protein>
<feature type="domain" description="NAD-dependent epimerase/dehydratase" evidence="11">
    <location>
        <begin position="3"/>
        <end position="250"/>
    </location>
</feature>
<dbReference type="GO" id="GO:0003978">
    <property type="term" value="F:UDP-glucose 4-epimerase activity"/>
    <property type="evidence" value="ECO:0007669"/>
    <property type="project" value="UniProtKB-UniRule"/>
</dbReference>
<dbReference type="OrthoDB" id="258549at2"/>
<evidence type="ECO:0000313" key="13">
    <source>
        <dbReference type="Proteomes" id="UP000189674"/>
    </source>
</evidence>
<dbReference type="SUPFAM" id="SSF51735">
    <property type="entry name" value="NAD(P)-binding Rossmann-fold domains"/>
    <property type="match status" value="1"/>
</dbReference>
<evidence type="ECO:0000256" key="3">
    <source>
        <dbReference type="ARBA" id="ARBA00004947"/>
    </source>
</evidence>
<gene>
    <name evidence="12" type="primary">galE_1</name>
    <name evidence="12" type="ORF">STSP2_02415</name>
</gene>